<keyword evidence="3" id="KW-1185">Reference proteome</keyword>
<reference evidence="2" key="1">
    <citation type="journal article" date="2020" name="Microb. Genom.">
        <title>Genetic diversity of clinical and environmental Mucorales isolates obtained from an investigation of mucormycosis cases among solid organ transplant recipients.</title>
        <authorList>
            <person name="Nguyen M.H."/>
            <person name="Kaul D."/>
            <person name="Muto C."/>
            <person name="Cheng S.J."/>
            <person name="Richter R.A."/>
            <person name="Bruno V.M."/>
            <person name="Liu G."/>
            <person name="Beyhan S."/>
            <person name="Sundermann A.J."/>
            <person name="Mounaud S."/>
            <person name="Pasculle A.W."/>
            <person name="Nierman W.C."/>
            <person name="Driscoll E."/>
            <person name="Cumbie R."/>
            <person name="Clancy C.J."/>
            <person name="Dupont C.L."/>
        </authorList>
    </citation>
    <scope>NUCLEOTIDE SEQUENCE</scope>
    <source>
        <strain evidence="2">GL11</strain>
    </source>
</reference>
<evidence type="ECO:0000256" key="1">
    <source>
        <dbReference type="SAM" id="MobiDB-lite"/>
    </source>
</evidence>
<sequence length="195" mass="22138">MNTILLYKDERASVVGESGNPEPMDRGSEQEEDIPIKETNTQRDHVRYTVQDKVRFLDLKIKGCTSASANQLGIHVRTAQRGETVRCVPTDSMLEHCEKVGRKSVLTKEHKTTVINFTDINLSATVVEVTEHVLKRFNKLKVSRSAVYHFMRGECNLSLKKADFHPIEGNSSAKDPEAVRLGLSVERYRHEFPDE</sequence>
<gene>
    <name evidence="2" type="ORF">G6F64_004306</name>
</gene>
<evidence type="ECO:0000313" key="2">
    <source>
        <dbReference type="EMBL" id="KAG1310786.1"/>
    </source>
</evidence>
<evidence type="ECO:0000313" key="3">
    <source>
        <dbReference type="Proteomes" id="UP000716291"/>
    </source>
</evidence>
<organism evidence="2 3">
    <name type="scientific">Rhizopus oryzae</name>
    <name type="common">Mucormycosis agent</name>
    <name type="synonym">Rhizopus arrhizus var. delemar</name>
    <dbReference type="NCBI Taxonomy" id="64495"/>
    <lineage>
        <taxon>Eukaryota</taxon>
        <taxon>Fungi</taxon>
        <taxon>Fungi incertae sedis</taxon>
        <taxon>Mucoromycota</taxon>
        <taxon>Mucoromycotina</taxon>
        <taxon>Mucoromycetes</taxon>
        <taxon>Mucorales</taxon>
        <taxon>Mucorineae</taxon>
        <taxon>Rhizopodaceae</taxon>
        <taxon>Rhizopus</taxon>
    </lineage>
</organism>
<name>A0A9P7BUC9_RHIOR</name>
<dbReference type="AlphaFoldDB" id="A0A9P7BUC9"/>
<proteinExistence type="predicted"/>
<accession>A0A9P7BUC9</accession>
<dbReference type="EMBL" id="JAANQT010000464">
    <property type="protein sequence ID" value="KAG1310786.1"/>
    <property type="molecule type" value="Genomic_DNA"/>
</dbReference>
<comment type="caution">
    <text evidence="2">The sequence shown here is derived from an EMBL/GenBank/DDBJ whole genome shotgun (WGS) entry which is preliminary data.</text>
</comment>
<protein>
    <submittedName>
        <fullName evidence="2">Uncharacterized protein</fullName>
    </submittedName>
</protein>
<feature type="region of interest" description="Disordered" evidence="1">
    <location>
        <begin position="13"/>
        <end position="32"/>
    </location>
</feature>
<dbReference type="Proteomes" id="UP000716291">
    <property type="component" value="Unassembled WGS sequence"/>
</dbReference>
<feature type="compositionally biased region" description="Basic and acidic residues" evidence="1">
    <location>
        <begin position="23"/>
        <end position="32"/>
    </location>
</feature>